<evidence type="ECO:0000313" key="2">
    <source>
        <dbReference type="EMBL" id="MBM6912413.1"/>
    </source>
</evidence>
<name>A0ABS2GGZ2_9FIRM</name>
<dbReference type="EMBL" id="JACJLA010000004">
    <property type="protein sequence ID" value="MBM6912413.1"/>
    <property type="molecule type" value="Genomic_DNA"/>
</dbReference>
<sequence length="310" mass="34807">MKSFGKICTAFVVGLLLQGGVYYYLDQVYLAPTTDFAVSNASQEKDGNFPDVTEGRKYYSEGHKYMAVVTNDAVKIYTSGKKEPTKLDLKGRMVSYFEWLPDRDLAIMGLYGGPKDAVVLARIDPENPDHEVDTTMEDLPSDSRITEAAFSTATNVVYMKIKVAENAYRIYRTDANYDTRRVYMQASNIGRIAVFYDEDRFFYDNVRTGDVFMFNGTEGGWRVINPPGRYRLIGVDMNKDIYIAKVNKEDEVLSLSKGRLGVGFETIHTFDSPQTLSTITVASIKKNMEDGTYGTSSSKDDASDSSDKKK</sequence>
<dbReference type="Proteomes" id="UP000707138">
    <property type="component" value="Unassembled WGS sequence"/>
</dbReference>
<proteinExistence type="predicted"/>
<protein>
    <submittedName>
        <fullName evidence="2">Uncharacterized protein</fullName>
    </submittedName>
</protein>
<organism evidence="2 3">
    <name type="scientific">Veillonella magna</name>
    <dbReference type="NCBI Taxonomy" id="464322"/>
    <lineage>
        <taxon>Bacteria</taxon>
        <taxon>Bacillati</taxon>
        <taxon>Bacillota</taxon>
        <taxon>Negativicutes</taxon>
        <taxon>Veillonellales</taxon>
        <taxon>Veillonellaceae</taxon>
        <taxon>Veillonella</taxon>
    </lineage>
</organism>
<keyword evidence="3" id="KW-1185">Reference proteome</keyword>
<evidence type="ECO:0000313" key="3">
    <source>
        <dbReference type="Proteomes" id="UP000707138"/>
    </source>
</evidence>
<evidence type="ECO:0000256" key="1">
    <source>
        <dbReference type="SAM" id="MobiDB-lite"/>
    </source>
</evidence>
<comment type="caution">
    <text evidence="2">The sequence shown here is derived from an EMBL/GenBank/DDBJ whole genome shotgun (WGS) entry which is preliminary data.</text>
</comment>
<accession>A0ABS2GGZ2</accession>
<feature type="compositionally biased region" description="Basic and acidic residues" evidence="1">
    <location>
        <begin position="298"/>
        <end position="310"/>
    </location>
</feature>
<feature type="region of interest" description="Disordered" evidence="1">
    <location>
        <begin position="289"/>
        <end position="310"/>
    </location>
</feature>
<reference evidence="2 3" key="1">
    <citation type="journal article" date="2021" name="Sci. Rep.">
        <title>The distribution of antibiotic resistance genes in chicken gut microbiota commensals.</title>
        <authorList>
            <person name="Juricova H."/>
            <person name="Matiasovicova J."/>
            <person name="Kubasova T."/>
            <person name="Cejkova D."/>
            <person name="Rychlik I."/>
        </authorList>
    </citation>
    <scope>NUCLEOTIDE SEQUENCE [LARGE SCALE GENOMIC DNA]</scope>
    <source>
        <strain evidence="2 3">An537</strain>
    </source>
</reference>
<dbReference type="SUPFAM" id="SSF82171">
    <property type="entry name" value="DPP6 N-terminal domain-like"/>
    <property type="match status" value="1"/>
</dbReference>
<dbReference type="RefSeq" id="WP_028254525.1">
    <property type="nucleotide sequence ID" value="NZ_CAUGKU010000003.1"/>
</dbReference>
<gene>
    <name evidence="2" type="ORF">H6A01_03590</name>
</gene>